<comment type="caution">
    <text evidence="2">The sequence shown here is derived from an EMBL/GenBank/DDBJ whole genome shotgun (WGS) entry which is preliminary data.</text>
</comment>
<dbReference type="Gene3D" id="3.40.640.10">
    <property type="entry name" value="Type I PLP-dependent aspartate aminotransferase-like (Major domain)"/>
    <property type="match status" value="1"/>
</dbReference>
<evidence type="ECO:0000259" key="1">
    <source>
        <dbReference type="Pfam" id="PF00266"/>
    </source>
</evidence>
<dbReference type="Proteomes" id="UP001201812">
    <property type="component" value="Unassembled WGS sequence"/>
</dbReference>
<dbReference type="PANTHER" id="PTHR14237">
    <property type="entry name" value="MOLYBDOPTERIN COFACTOR SULFURASE MOSC"/>
    <property type="match status" value="1"/>
</dbReference>
<dbReference type="AlphaFoldDB" id="A0AAD4R359"/>
<dbReference type="Gene3D" id="3.90.1150.10">
    <property type="entry name" value="Aspartate Aminotransferase, domain 1"/>
    <property type="match status" value="1"/>
</dbReference>
<evidence type="ECO:0000313" key="3">
    <source>
        <dbReference type="Proteomes" id="UP001201812"/>
    </source>
</evidence>
<dbReference type="PANTHER" id="PTHR14237:SF80">
    <property type="entry name" value="MOLYBDENUM COFACTOR SULFURASE"/>
    <property type="match status" value="1"/>
</dbReference>
<dbReference type="InterPro" id="IPR015422">
    <property type="entry name" value="PyrdxlP-dep_Trfase_small"/>
</dbReference>
<feature type="domain" description="Aminotransferase class V" evidence="1">
    <location>
        <begin position="18"/>
        <end position="102"/>
    </location>
</feature>
<keyword evidence="2" id="KW-0032">Aminotransferase</keyword>
<keyword evidence="3" id="KW-1185">Reference proteome</keyword>
<feature type="domain" description="Aminotransferase class V" evidence="1">
    <location>
        <begin position="186"/>
        <end position="348"/>
    </location>
</feature>
<dbReference type="Pfam" id="PF00266">
    <property type="entry name" value="Aminotran_5"/>
    <property type="match status" value="2"/>
</dbReference>
<name>A0AAD4R359_9BILA</name>
<dbReference type="InterPro" id="IPR015424">
    <property type="entry name" value="PyrdxlP-dep_Trfase"/>
</dbReference>
<organism evidence="2 3">
    <name type="scientific">Ditylenchus destructor</name>
    <dbReference type="NCBI Taxonomy" id="166010"/>
    <lineage>
        <taxon>Eukaryota</taxon>
        <taxon>Metazoa</taxon>
        <taxon>Ecdysozoa</taxon>
        <taxon>Nematoda</taxon>
        <taxon>Chromadorea</taxon>
        <taxon>Rhabditida</taxon>
        <taxon>Tylenchina</taxon>
        <taxon>Tylenchomorpha</taxon>
        <taxon>Sphaerularioidea</taxon>
        <taxon>Anguinidae</taxon>
        <taxon>Anguininae</taxon>
        <taxon>Ditylenchus</taxon>
    </lineage>
</organism>
<reference evidence="2" key="1">
    <citation type="submission" date="2022-01" db="EMBL/GenBank/DDBJ databases">
        <title>Genome Sequence Resource for Two Populations of Ditylenchus destructor, the Migratory Endoparasitic Phytonematode.</title>
        <authorList>
            <person name="Zhang H."/>
            <person name="Lin R."/>
            <person name="Xie B."/>
        </authorList>
    </citation>
    <scope>NUCLEOTIDE SEQUENCE</scope>
    <source>
        <strain evidence="2">BazhouSP</strain>
    </source>
</reference>
<dbReference type="GO" id="GO:0043545">
    <property type="term" value="P:molybdopterin cofactor metabolic process"/>
    <property type="evidence" value="ECO:0007669"/>
    <property type="project" value="TreeGrafter"/>
</dbReference>
<dbReference type="SUPFAM" id="SSF53383">
    <property type="entry name" value="PLP-dependent transferases"/>
    <property type="match status" value="1"/>
</dbReference>
<gene>
    <name evidence="2" type="ORF">DdX_13051</name>
</gene>
<dbReference type="GO" id="GO:0008483">
    <property type="term" value="F:transaminase activity"/>
    <property type="evidence" value="ECO:0007669"/>
    <property type="project" value="UniProtKB-KW"/>
</dbReference>
<dbReference type="InterPro" id="IPR015421">
    <property type="entry name" value="PyrdxlP-dep_Trfase_major"/>
</dbReference>
<keyword evidence="2" id="KW-0808">Transferase</keyword>
<protein>
    <submittedName>
        <fullName evidence="2">Aminotransferase class-V domain-containing protein</fullName>
    </submittedName>
</protein>
<accession>A0AAD4R359</accession>
<dbReference type="GO" id="GO:0008265">
    <property type="term" value="F:molybdenum cofactor sulfurtransferase activity"/>
    <property type="evidence" value="ECO:0007669"/>
    <property type="project" value="TreeGrafter"/>
</dbReference>
<sequence>MSPKSLADSTYISSKKRVYLDHAGATLPSSELLKSVAESLTITDLCLGNPHSRHYSGQSTTSLIENARNRILGYFGVSSSSYVVVFTANATAALKLVAENFNFGSTSGSKDFRVSENLVEEIHGTEYPSTLMMLRDSHTSVVGMRNVASCQKVLVVKHIEELETFLSNNEQPLHNGQNYGGFHNNLFVMTAMSNFCGRKYDLSVIERLRTVSGAQWSICLDASALAGSSQLNLTLCGNPDFVACSFYKMFGYPTGLGALLIRRDRASLLKKSYFGGGSVNFVSDSSFFVEYRDEISDRFEDGTLDYYSISALRFGFEDLLRFGGISGIEKHCWSLARKAWQFLSNAKHANGMPVAIIYGNGWNQSEYPDCKKQGPIINFNLLRDDASFVGYSEVDKMSDLFGIELRTGCFCNQGACAMHLKLDEQSLNKSHKDVRIFQQMIECCFISYSPNTLLNNSFSLNSIYSAATKQFPVVGLARLTHIFVYPIKSCGSHAPNRQEHHSLRNDIHRFVRYLQRKFRSMRRGKLLCYMTDMVCKSHWKYLVRIRRTDVR</sequence>
<evidence type="ECO:0000313" key="2">
    <source>
        <dbReference type="EMBL" id="KAI1706392.1"/>
    </source>
</evidence>
<dbReference type="InterPro" id="IPR000192">
    <property type="entry name" value="Aminotrans_V_dom"/>
</dbReference>
<proteinExistence type="predicted"/>
<dbReference type="EMBL" id="JAKKPZ010000048">
    <property type="protein sequence ID" value="KAI1706392.1"/>
    <property type="molecule type" value="Genomic_DNA"/>
</dbReference>